<comment type="subcellular location">
    <subcellularLocation>
        <location evidence="1">Cell membrane</location>
        <topology evidence="1">Multi-pass membrane protein</topology>
    </subcellularLocation>
</comment>
<evidence type="ECO:0000259" key="14">
    <source>
        <dbReference type="PROSITE" id="PS51103"/>
    </source>
</evidence>
<feature type="transmembrane region" description="Helical" evidence="12">
    <location>
        <begin position="417"/>
        <end position="437"/>
    </location>
</feature>
<dbReference type="InterPro" id="IPR018113">
    <property type="entry name" value="PTrfase_EIIB_Cys"/>
</dbReference>
<dbReference type="Pfam" id="PF02378">
    <property type="entry name" value="PTS_EIIC"/>
    <property type="match status" value="1"/>
</dbReference>
<keyword evidence="16" id="KW-1185">Reference proteome</keyword>
<evidence type="ECO:0000256" key="7">
    <source>
        <dbReference type="ARBA" id="ARBA00022692"/>
    </source>
</evidence>
<name>A0ABX5UCC0_SPIME</name>
<protein>
    <submittedName>
        <fullName evidence="15">PTS system N-acetylmuramic acid-specific EIIBC component</fullName>
    </submittedName>
</protein>
<feature type="transmembrane region" description="Helical" evidence="12">
    <location>
        <begin position="348"/>
        <end position="373"/>
    </location>
</feature>
<evidence type="ECO:0000256" key="5">
    <source>
        <dbReference type="ARBA" id="ARBA00022679"/>
    </source>
</evidence>
<feature type="transmembrane region" description="Helical" evidence="12">
    <location>
        <begin position="271"/>
        <end position="291"/>
    </location>
</feature>
<feature type="transmembrane region" description="Helical" evidence="12">
    <location>
        <begin position="444"/>
        <end position="463"/>
    </location>
</feature>
<keyword evidence="3" id="KW-1003">Cell membrane</keyword>
<sequence>MFIESEENEMAKDPKQTAKDIVEIVKADNVVSYTNCLTRLRLNLKPTAEIDLEKLKATPNVMGVLRPSPTELQIVLGPGFVANVTQAFGKLVNVDKTAYNENGGTDEFVSAAQAAQAVKGEMKGKQNRVQTFFTKFSKIFSPMIIGFIGAGILSGIAGIMQSAYGGTMDTSHAPAAAVSWFKALNLILEIWKNAFIIIVGWRTCEVWGGSGVLGAMTAAIYSPVFVSSVIPMLVVGDANHVNYLGINITNPLTNWLTVGFRPALDASGKLVFGYPSGNILGALLTATAALWMERGVRKFMPGVLDTIGTPTLVLFGLLLLNIFLLIPISGYLYQAVAWFFAHLYTNPFGAFVLAAIFLMAVAFGIHQGFVPIYGILIEQTGVNGLFPILGMAGMAQVGTGIALWIMAAKGSLLRRQIQGALIPAIFGIGEPMIYGVTLPRIRPFVTSSIGAGFGGLFIGAVYMWGHVTFGLNAMFGPSGILATFMMTTDTGNVPLAVGIYLIGCVIAVLAGWLVTMFGYSRIVKAGGNDMKELYQKNGKYKLYQKILWTLAFLTIIGIFIYWTVAYYKLPKAKRQKIAHVKVE</sequence>
<feature type="domain" description="PTS EIIB type-1" evidence="13">
    <location>
        <begin position="14"/>
        <end position="98"/>
    </location>
</feature>
<evidence type="ECO:0000256" key="9">
    <source>
        <dbReference type="ARBA" id="ARBA00022989"/>
    </source>
</evidence>
<dbReference type="Proteomes" id="UP000298715">
    <property type="component" value="Chromosome"/>
</dbReference>
<dbReference type="PROSITE" id="PS51098">
    <property type="entry name" value="PTS_EIIB_TYPE_1"/>
    <property type="match status" value="1"/>
</dbReference>
<keyword evidence="9 12" id="KW-1133">Transmembrane helix</keyword>
<dbReference type="EMBL" id="CP029202">
    <property type="protein sequence ID" value="QCO24180.1"/>
    <property type="molecule type" value="Genomic_DNA"/>
</dbReference>
<reference evidence="15 16" key="1">
    <citation type="submission" date="2018-05" db="EMBL/GenBank/DDBJ databases">
        <title>Compelete Genome Sequence of Spiroplasma melliferum.</title>
        <authorList>
            <person name="Davis R.E."/>
            <person name="Shao J.Y."/>
            <person name="Zhao Y."/>
            <person name="Gasparich G.E."/>
        </authorList>
    </citation>
    <scope>NUCLEOTIDE SEQUENCE [LARGE SCALE GENOMIC DNA]</scope>
    <source>
        <strain evidence="15 16">AS576</strain>
    </source>
</reference>
<gene>
    <name evidence="15" type="ORF">SRED_002666</name>
</gene>
<evidence type="ECO:0000259" key="13">
    <source>
        <dbReference type="PROSITE" id="PS51098"/>
    </source>
</evidence>
<keyword evidence="5" id="KW-0808">Transferase</keyword>
<feature type="active site" description="Phosphocysteine intermediate; for EIIB activity" evidence="11">
    <location>
        <position position="36"/>
    </location>
</feature>
<keyword evidence="2" id="KW-0813">Transport</keyword>
<keyword evidence="10 12" id="KW-0472">Membrane</keyword>
<feature type="transmembrane region" description="Helical" evidence="12">
    <location>
        <begin position="139"/>
        <end position="160"/>
    </location>
</feature>
<organism evidence="15 16">
    <name type="scientific">Spiroplasma melliferum</name>
    <dbReference type="NCBI Taxonomy" id="2134"/>
    <lineage>
        <taxon>Bacteria</taxon>
        <taxon>Bacillati</taxon>
        <taxon>Mycoplasmatota</taxon>
        <taxon>Mollicutes</taxon>
        <taxon>Entomoplasmatales</taxon>
        <taxon>Spiroplasmataceae</taxon>
        <taxon>Spiroplasma</taxon>
    </lineage>
</organism>
<evidence type="ECO:0000256" key="4">
    <source>
        <dbReference type="ARBA" id="ARBA00022597"/>
    </source>
</evidence>
<keyword evidence="7 12" id="KW-0812">Transmembrane</keyword>
<dbReference type="SUPFAM" id="SSF55604">
    <property type="entry name" value="Glucose permease domain IIB"/>
    <property type="match status" value="1"/>
</dbReference>
<feature type="transmembrane region" description="Helical" evidence="12">
    <location>
        <begin position="312"/>
        <end position="336"/>
    </location>
</feature>
<dbReference type="PANTHER" id="PTHR30175:SF3">
    <property type="entry name" value="PTS SYSTEM N-ACETYLMURAMIC ACID-SPECIFIC EIIBC COMPONENT"/>
    <property type="match status" value="1"/>
</dbReference>
<feature type="transmembrane region" description="Helical" evidence="12">
    <location>
        <begin position="499"/>
        <end position="519"/>
    </location>
</feature>
<feature type="transmembrane region" description="Helical" evidence="12">
    <location>
        <begin position="546"/>
        <end position="567"/>
    </location>
</feature>
<dbReference type="Gene3D" id="3.30.1360.60">
    <property type="entry name" value="Glucose permease domain IIB"/>
    <property type="match status" value="1"/>
</dbReference>
<dbReference type="Pfam" id="PF00367">
    <property type="entry name" value="PTS_EIIB"/>
    <property type="match status" value="1"/>
</dbReference>
<dbReference type="InterPro" id="IPR036878">
    <property type="entry name" value="Glu_permease_IIB"/>
</dbReference>
<dbReference type="InterPro" id="IPR001996">
    <property type="entry name" value="PTS_IIB_1"/>
</dbReference>
<accession>A0ABX5UCC0</accession>
<evidence type="ECO:0000256" key="12">
    <source>
        <dbReference type="SAM" id="Phobius"/>
    </source>
</evidence>
<feature type="transmembrane region" description="Helical" evidence="12">
    <location>
        <begin position="385"/>
        <end position="405"/>
    </location>
</feature>
<evidence type="ECO:0000313" key="16">
    <source>
        <dbReference type="Proteomes" id="UP000298715"/>
    </source>
</evidence>
<feature type="transmembrane region" description="Helical" evidence="12">
    <location>
        <begin position="213"/>
        <end position="234"/>
    </location>
</feature>
<dbReference type="InterPro" id="IPR050558">
    <property type="entry name" value="PTS_Sugar-Specific_Components"/>
</dbReference>
<keyword evidence="8" id="KW-0418">Kinase</keyword>
<evidence type="ECO:0000256" key="6">
    <source>
        <dbReference type="ARBA" id="ARBA00022683"/>
    </source>
</evidence>
<dbReference type="InterPro" id="IPR013013">
    <property type="entry name" value="PTS_EIIC_1"/>
</dbReference>
<feature type="transmembrane region" description="Helical" evidence="12">
    <location>
        <begin position="180"/>
        <end position="201"/>
    </location>
</feature>
<feature type="domain" description="PTS EIIC type-1" evidence="14">
    <location>
        <begin position="134"/>
        <end position="530"/>
    </location>
</feature>
<dbReference type="PROSITE" id="PS51103">
    <property type="entry name" value="PTS_EIIC_TYPE_1"/>
    <property type="match status" value="1"/>
</dbReference>
<evidence type="ECO:0000256" key="8">
    <source>
        <dbReference type="ARBA" id="ARBA00022777"/>
    </source>
</evidence>
<dbReference type="InterPro" id="IPR003352">
    <property type="entry name" value="PTS_EIIC"/>
</dbReference>
<evidence type="ECO:0000256" key="10">
    <source>
        <dbReference type="ARBA" id="ARBA00023136"/>
    </source>
</evidence>
<proteinExistence type="predicted"/>
<evidence type="ECO:0000256" key="11">
    <source>
        <dbReference type="PROSITE-ProRule" id="PRU00421"/>
    </source>
</evidence>
<evidence type="ECO:0000313" key="15">
    <source>
        <dbReference type="EMBL" id="QCO24180.1"/>
    </source>
</evidence>
<keyword evidence="4" id="KW-0762">Sugar transport</keyword>
<evidence type="ECO:0000256" key="1">
    <source>
        <dbReference type="ARBA" id="ARBA00004651"/>
    </source>
</evidence>
<dbReference type="PANTHER" id="PTHR30175">
    <property type="entry name" value="PHOSPHOTRANSFERASE SYSTEM TRANSPORT PROTEIN"/>
    <property type="match status" value="1"/>
</dbReference>
<evidence type="ECO:0000256" key="2">
    <source>
        <dbReference type="ARBA" id="ARBA00022448"/>
    </source>
</evidence>
<evidence type="ECO:0000256" key="3">
    <source>
        <dbReference type="ARBA" id="ARBA00022475"/>
    </source>
</evidence>
<keyword evidence="6" id="KW-0598">Phosphotransferase system</keyword>